<dbReference type="AlphaFoldDB" id="A0A0M3T2I1"/>
<dbReference type="PANTHER" id="PTHR30160">
    <property type="entry name" value="TETRAACYLDISACCHARIDE 4'-KINASE-RELATED"/>
    <property type="match status" value="1"/>
</dbReference>
<reference evidence="3 4" key="1">
    <citation type="journal article" date="2015" name="Genome Announc.">
        <title>Genome Sequence of 'Candidatus Thioglobus singularis' Strain PS1, a Mixotroph from the SUP05 Clade of Marine Gammaproteobacteria.</title>
        <authorList>
            <person name="Marshall K.T."/>
            <person name="Morris R.M."/>
        </authorList>
    </citation>
    <scope>NUCLEOTIDE SEQUENCE [LARGE SCALE GENOMIC DNA]</scope>
    <source>
        <strain evidence="3 4">PS1</strain>
    </source>
</reference>
<protein>
    <recommendedName>
        <fullName evidence="5">Heptosyltransferase</fullName>
    </recommendedName>
</protein>
<proteinExistence type="predicted"/>
<dbReference type="Proteomes" id="UP000068905">
    <property type="component" value="Chromosome"/>
</dbReference>
<evidence type="ECO:0000313" key="3">
    <source>
        <dbReference type="EMBL" id="ALE02775.1"/>
    </source>
</evidence>
<evidence type="ECO:0008006" key="5">
    <source>
        <dbReference type="Google" id="ProtNLM"/>
    </source>
</evidence>
<dbReference type="KEGG" id="tsn:W908_07165"/>
<dbReference type="RefSeq" id="WP_053820527.1">
    <property type="nucleotide sequence ID" value="NZ_CP006911.1"/>
</dbReference>
<dbReference type="Pfam" id="PF01075">
    <property type="entry name" value="Glyco_transf_9"/>
    <property type="match status" value="1"/>
</dbReference>
<name>A0A0M3T2I1_9GAMM</name>
<evidence type="ECO:0000313" key="4">
    <source>
        <dbReference type="Proteomes" id="UP000068905"/>
    </source>
</evidence>
<keyword evidence="2" id="KW-0808">Transferase</keyword>
<evidence type="ECO:0000256" key="1">
    <source>
        <dbReference type="ARBA" id="ARBA00022676"/>
    </source>
</evidence>
<dbReference type="InterPro" id="IPR051199">
    <property type="entry name" value="LPS_LOS_Heptosyltrfase"/>
</dbReference>
<dbReference type="InterPro" id="IPR002201">
    <property type="entry name" value="Glyco_trans_9"/>
</dbReference>
<dbReference type="EMBL" id="CP006911">
    <property type="protein sequence ID" value="ALE02775.1"/>
    <property type="molecule type" value="Genomic_DNA"/>
</dbReference>
<dbReference type="Gene3D" id="3.40.50.2000">
    <property type="entry name" value="Glycogen Phosphorylase B"/>
    <property type="match status" value="1"/>
</dbReference>
<organism evidence="3 4">
    <name type="scientific">Candidatus Pseudothioglobus singularis PS1</name>
    <dbReference type="NCBI Taxonomy" id="1125411"/>
    <lineage>
        <taxon>Bacteria</taxon>
        <taxon>Pseudomonadati</taxon>
        <taxon>Pseudomonadota</taxon>
        <taxon>Gammaproteobacteria</taxon>
        <taxon>Candidatus Pseudothioglobaceae</taxon>
        <taxon>Candidatus Pseudothioglobus</taxon>
    </lineage>
</organism>
<evidence type="ECO:0000256" key="2">
    <source>
        <dbReference type="ARBA" id="ARBA00022679"/>
    </source>
</evidence>
<dbReference type="STRING" id="1125411.W908_07165"/>
<dbReference type="SUPFAM" id="SSF53756">
    <property type="entry name" value="UDP-Glycosyltransferase/glycogen phosphorylase"/>
    <property type="match status" value="1"/>
</dbReference>
<accession>A0A0M3T2I1</accession>
<sequence length="358" mass="41511">MFKFDRTYKLPFKYKVENDAIVYLQQNSIFKRYLKFIKRCFIVHLLRQYSLELDNISKKHKNILWINISAPSFGDSLMDLSSRVLLQNKNVDLFTNITDSSIYSEDEIFSNVFTDKKLIIKKKYNLVIIDSYSTRSLKVKFDIAPSTPFVGMYGFYNGPDINRTLFSFHRLNHLLGYVSNEKRINEIAKPSLTISENDKEIVKIQNLPTKYIVVALGGEWPFRTFTKWDTLLKKILHADNNLNIVIVGSSNGGHSAKIIMDQFENFNVYDCVSQFSFTQTAYIIKKGEVLFCCDGGLMHAACAVDTCFIPLFARVNQQMRLTNSINAYPLFDNKDVNNINTEVIYKKYIEVKEFLDQP</sequence>
<dbReference type="GO" id="GO:0005829">
    <property type="term" value="C:cytosol"/>
    <property type="evidence" value="ECO:0007669"/>
    <property type="project" value="TreeGrafter"/>
</dbReference>
<dbReference type="OrthoDB" id="7063138at2"/>
<gene>
    <name evidence="3" type="ORF">W908_07165</name>
</gene>
<dbReference type="GO" id="GO:0009244">
    <property type="term" value="P:lipopolysaccharide core region biosynthetic process"/>
    <property type="evidence" value="ECO:0007669"/>
    <property type="project" value="TreeGrafter"/>
</dbReference>
<dbReference type="GO" id="GO:0008713">
    <property type="term" value="F:ADP-heptose-lipopolysaccharide heptosyltransferase activity"/>
    <property type="evidence" value="ECO:0007669"/>
    <property type="project" value="TreeGrafter"/>
</dbReference>
<keyword evidence="1" id="KW-0328">Glycosyltransferase</keyword>
<keyword evidence="4" id="KW-1185">Reference proteome</keyword>